<protein>
    <submittedName>
        <fullName evidence="1">Uncharacterized protein</fullName>
    </submittedName>
</protein>
<proteinExistence type="predicted"/>
<evidence type="ECO:0000313" key="2">
    <source>
        <dbReference type="Proteomes" id="UP000287188"/>
    </source>
</evidence>
<dbReference type="AlphaFoldDB" id="A0A402ACK6"/>
<organism evidence="1 2">
    <name type="scientific">Dictyobacter kobayashii</name>
    <dbReference type="NCBI Taxonomy" id="2014872"/>
    <lineage>
        <taxon>Bacteria</taxon>
        <taxon>Bacillati</taxon>
        <taxon>Chloroflexota</taxon>
        <taxon>Ktedonobacteria</taxon>
        <taxon>Ktedonobacterales</taxon>
        <taxon>Dictyobacteraceae</taxon>
        <taxon>Dictyobacter</taxon>
    </lineage>
</organism>
<comment type="caution">
    <text evidence="1">The sequence shown here is derived from an EMBL/GenBank/DDBJ whole genome shotgun (WGS) entry which is preliminary data.</text>
</comment>
<accession>A0A402ACK6</accession>
<reference evidence="2" key="1">
    <citation type="submission" date="2018-12" db="EMBL/GenBank/DDBJ databases">
        <title>Tengunoibacter tsumagoiensis gen. nov., sp. nov., Dictyobacter kobayashii sp. nov., D. alpinus sp. nov., and D. joshuensis sp. nov. and description of Dictyobacteraceae fam. nov. within the order Ktedonobacterales isolated from Tengu-no-mugimeshi.</title>
        <authorList>
            <person name="Wang C.M."/>
            <person name="Zheng Y."/>
            <person name="Sakai Y."/>
            <person name="Toyoda A."/>
            <person name="Minakuchi Y."/>
            <person name="Abe K."/>
            <person name="Yokota A."/>
            <person name="Yabe S."/>
        </authorList>
    </citation>
    <scope>NUCLEOTIDE SEQUENCE [LARGE SCALE GENOMIC DNA]</scope>
    <source>
        <strain evidence="2">Uno11</strain>
    </source>
</reference>
<evidence type="ECO:0000313" key="1">
    <source>
        <dbReference type="EMBL" id="GCE16837.1"/>
    </source>
</evidence>
<dbReference type="EMBL" id="BIFS01000001">
    <property type="protein sequence ID" value="GCE16837.1"/>
    <property type="molecule type" value="Genomic_DNA"/>
</dbReference>
<keyword evidence="2" id="KW-1185">Reference proteome</keyword>
<gene>
    <name evidence="1" type="ORF">KDK_06370</name>
</gene>
<name>A0A402ACK6_9CHLR</name>
<dbReference type="Proteomes" id="UP000287188">
    <property type="component" value="Unassembled WGS sequence"/>
</dbReference>
<sequence length="57" mass="6064">MELAAGQLIRLGNTNDILDIRHALKRFANRRADPTNATGAPVGLIAPSTPITVRSTP</sequence>